<proteinExistence type="predicted"/>
<evidence type="ECO:0000313" key="1">
    <source>
        <dbReference type="EMBL" id="SCV67175.1"/>
    </source>
</evidence>
<sequence length="305" mass="32619">MGGLLQPVCGKLLTQAASISSSQVEAVLAAYCYAKWINCGGNPSTAARKLHLLTLYLRAIDSSHLLKMHYEAFTIIAYTLKNYPTSLLDYSFTRTCASSQSDVSQMNSIDALSCSSSSPSQEAWSLALKRPKSILRRMYAVPLGGHGGGGEYLAAARECASASASASSDVHGGGGSEVQVEQLLNGLRIGFRRSVSEGTMSGLVTVGEGQEAEEGVGTRLESGGEEGLNVGRLEQMRERLRLRLRAVRGTLQGLGRGLFSAPPMYDASVLADYIERHSHMMPTHRAPGWDEEELPGWTPGIAAAH</sequence>
<protein>
    <submittedName>
        <fullName evidence="1">BQ2448_5821 protein</fullName>
    </submittedName>
</protein>
<gene>
    <name evidence="1" type="ORF">BQ2448_5821</name>
</gene>
<organism evidence="1 2">
    <name type="scientific">Microbotryum intermedium</name>
    <dbReference type="NCBI Taxonomy" id="269621"/>
    <lineage>
        <taxon>Eukaryota</taxon>
        <taxon>Fungi</taxon>
        <taxon>Dikarya</taxon>
        <taxon>Basidiomycota</taxon>
        <taxon>Pucciniomycotina</taxon>
        <taxon>Microbotryomycetes</taxon>
        <taxon>Microbotryales</taxon>
        <taxon>Microbotryaceae</taxon>
        <taxon>Microbotryum</taxon>
    </lineage>
</organism>
<accession>A0A238F2E3</accession>
<reference evidence="2" key="1">
    <citation type="submission" date="2016-09" db="EMBL/GenBank/DDBJ databases">
        <authorList>
            <person name="Jeantristanb JTB J.-T."/>
            <person name="Ricardo R."/>
        </authorList>
    </citation>
    <scope>NUCLEOTIDE SEQUENCE [LARGE SCALE GENOMIC DNA]</scope>
</reference>
<dbReference type="EMBL" id="FMSP01000001">
    <property type="protein sequence ID" value="SCV67175.1"/>
    <property type="molecule type" value="Genomic_DNA"/>
</dbReference>
<keyword evidence="2" id="KW-1185">Reference proteome</keyword>
<dbReference type="Proteomes" id="UP000198372">
    <property type="component" value="Unassembled WGS sequence"/>
</dbReference>
<dbReference type="AlphaFoldDB" id="A0A238F2E3"/>
<dbReference type="OrthoDB" id="2525403at2759"/>
<evidence type="ECO:0000313" key="2">
    <source>
        <dbReference type="Proteomes" id="UP000198372"/>
    </source>
</evidence>
<name>A0A238F2E3_9BASI</name>